<feature type="transmembrane region" description="Helical" evidence="6">
    <location>
        <begin position="256"/>
        <end position="273"/>
    </location>
</feature>
<evidence type="ECO:0000259" key="7">
    <source>
        <dbReference type="PROSITE" id="PS50801"/>
    </source>
</evidence>
<feature type="transmembrane region" description="Helical" evidence="6">
    <location>
        <begin position="89"/>
        <end position="110"/>
    </location>
</feature>
<evidence type="ECO:0000313" key="8">
    <source>
        <dbReference type="EMBL" id="ETN36392.1"/>
    </source>
</evidence>
<feature type="transmembrane region" description="Helical" evidence="6">
    <location>
        <begin position="294"/>
        <end position="313"/>
    </location>
</feature>
<dbReference type="VEuPathDB" id="FungiDB:HMPREF1541_08669"/>
<keyword evidence="9" id="KW-1185">Reference proteome</keyword>
<reference evidence="8 9" key="1">
    <citation type="submission" date="2013-03" db="EMBL/GenBank/DDBJ databases">
        <title>The Genome Sequence of Phialophora europaea CBS 101466.</title>
        <authorList>
            <consortium name="The Broad Institute Genomics Platform"/>
            <person name="Cuomo C."/>
            <person name="de Hoog S."/>
            <person name="Gorbushina A."/>
            <person name="Walker B."/>
            <person name="Young S.K."/>
            <person name="Zeng Q."/>
            <person name="Gargeya S."/>
            <person name="Fitzgerald M."/>
            <person name="Haas B."/>
            <person name="Abouelleil A."/>
            <person name="Allen A.W."/>
            <person name="Alvarado L."/>
            <person name="Arachchi H.M."/>
            <person name="Berlin A.M."/>
            <person name="Chapman S.B."/>
            <person name="Gainer-Dewar J."/>
            <person name="Goldberg J."/>
            <person name="Griggs A."/>
            <person name="Gujja S."/>
            <person name="Hansen M."/>
            <person name="Howarth C."/>
            <person name="Imamovic A."/>
            <person name="Ireland A."/>
            <person name="Larimer J."/>
            <person name="McCowan C."/>
            <person name="Murphy C."/>
            <person name="Pearson M."/>
            <person name="Poon T.W."/>
            <person name="Priest M."/>
            <person name="Roberts A."/>
            <person name="Saif S."/>
            <person name="Shea T."/>
            <person name="Sisk P."/>
            <person name="Sykes S."/>
            <person name="Wortman J."/>
            <person name="Nusbaum C."/>
            <person name="Birren B."/>
        </authorList>
    </citation>
    <scope>NUCLEOTIDE SEQUENCE [LARGE SCALE GENOMIC DNA]</scope>
    <source>
        <strain evidence="8 9">CBS 101466</strain>
    </source>
</reference>
<proteinExistence type="predicted"/>
<keyword evidence="3 6" id="KW-1133">Transmembrane helix</keyword>
<name>W2RIU2_CYPE1</name>
<feature type="transmembrane region" description="Helical" evidence="6">
    <location>
        <begin position="472"/>
        <end position="492"/>
    </location>
</feature>
<accession>W2RIU2</accession>
<dbReference type="OrthoDB" id="288203at2759"/>
<dbReference type="FunFam" id="3.30.750.24:FF:000024">
    <property type="entry name" value="Sulfate permease 2"/>
    <property type="match status" value="1"/>
</dbReference>
<dbReference type="InterPro" id="IPR001902">
    <property type="entry name" value="SLC26A/SulP_fam"/>
</dbReference>
<dbReference type="AlphaFoldDB" id="W2RIU2"/>
<feature type="domain" description="STAS" evidence="7">
    <location>
        <begin position="578"/>
        <end position="702"/>
    </location>
</feature>
<evidence type="ECO:0000313" key="9">
    <source>
        <dbReference type="Proteomes" id="UP000030752"/>
    </source>
</evidence>
<dbReference type="InterPro" id="IPR002645">
    <property type="entry name" value="STAS_dom"/>
</dbReference>
<keyword evidence="4 6" id="KW-0472">Membrane</keyword>
<dbReference type="InterPro" id="IPR018045">
    <property type="entry name" value="S04_transporter_CS"/>
</dbReference>
<feature type="transmembrane region" description="Helical" evidence="6">
    <location>
        <begin position="138"/>
        <end position="156"/>
    </location>
</feature>
<feature type="transmembrane region" description="Helical" evidence="6">
    <location>
        <begin position="176"/>
        <end position="199"/>
    </location>
</feature>
<dbReference type="HOGENOM" id="CLU_003182_8_1_1"/>
<dbReference type="InterPro" id="IPR036513">
    <property type="entry name" value="STAS_dom_sf"/>
</dbReference>
<feature type="region of interest" description="Disordered" evidence="5">
    <location>
        <begin position="769"/>
        <end position="836"/>
    </location>
</feature>
<feature type="transmembrane region" description="Helical" evidence="6">
    <location>
        <begin position="394"/>
        <end position="414"/>
    </location>
</feature>
<feature type="transmembrane region" description="Helical" evidence="6">
    <location>
        <begin position="211"/>
        <end position="236"/>
    </location>
</feature>
<dbReference type="NCBIfam" id="TIGR00815">
    <property type="entry name" value="sulP"/>
    <property type="match status" value="1"/>
</dbReference>
<dbReference type="Proteomes" id="UP000030752">
    <property type="component" value="Unassembled WGS sequence"/>
</dbReference>
<evidence type="ECO:0000256" key="1">
    <source>
        <dbReference type="ARBA" id="ARBA00004141"/>
    </source>
</evidence>
<dbReference type="STRING" id="1220924.W2RIU2"/>
<feature type="transmembrane region" description="Helical" evidence="6">
    <location>
        <begin position="426"/>
        <end position="451"/>
    </location>
</feature>
<keyword evidence="2 6" id="KW-0812">Transmembrane</keyword>
<dbReference type="Pfam" id="PF00916">
    <property type="entry name" value="Sulfate_transp"/>
    <property type="match status" value="1"/>
</dbReference>
<dbReference type="InterPro" id="IPR011547">
    <property type="entry name" value="SLC26A/SulP_dom"/>
</dbReference>
<dbReference type="GeneID" id="19976008"/>
<dbReference type="PROSITE" id="PS01130">
    <property type="entry name" value="SLC26A"/>
    <property type="match status" value="1"/>
</dbReference>
<dbReference type="CDD" id="cd07042">
    <property type="entry name" value="STAS_SulP_like_sulfate_transporter"/>
    <property type="match status" value="1"/>
</dbReference>
<dbReference type="PANTHER" id="PTHR11814">
    <property type="entry name" value="SULFATE TRANSPORTER"/>
    <property type="match status" value="1"/>
</dbReference>
<comment type="subcellular location">
    <subcellularLocation>
        <location evidence="1">Membrane</location>
        <topology evidence="1">Multi-pass membrane protein</topology>
    </subcellularLocation>
</comment>
<feature type="transmembrane region" description="Helical" evidence="6">
    <location>
        <begin position="356"/>
        <end position="373"/>
    </location>
</feature>
<dbReference type="EMBL" id="KB822725">
    <property type="protein sequence ID" value="ETN36392.1"/>
    <property type="molecule type" value="Genomic_DNA"/>
</dbReference>
<dbReference type="eggNOG" id="KOG0236">
    <property type="taxonomic scope" value="Eukaryota"/>
</dbReference>
<dbReference type="FunCoup" id="W2RIU2">
    <property type="interactions" value="460"/>
</dbReference>
<organism evidence="8 9">
    <name type="scientific">Cyphellophora europaea (strain CBS 101466)</name>
    <name type="common">Phialophora europaea</name>
    <dbReference type="NCBI Taxonomy" id="1220924"/>
    <lineage>
        <taxon>Eukaryota</taxon>
        <taxon>Fungi</taxon>
        <taxon>Dikarya</taxon>
        <taxon>Ascomycota</taxon>
        <taxon>Pezizomycotina</taxon>
        <taxon>Eurotiomycetes</taxon>
        <taxon>Chaetothyriomycetidae</taxon>
        <taxon>Chaetothyriales</taxon>
        <taxon>Cyphellophoraceae</taxon>
        <taxon>Cyphellophora</taxon>
    </lineage>
</organism>
<dbReference type="RefSeq" id="XP_008721210.1">
    <property type="nucleotide sequence ID" value="XM_008722988.1"/>
</dbReference>
<dbReference type="GO" id="GO:0016020">
    <property type="term" value="C:membrane"/>
    <property type="evidence" value="ECO:0007669"/>
    <property type="project" value="UniProtKB-SubCell"/>
</dbReference>
<evidence type="ECO:0000256" key="2">
    <source>
        <dbReference type="ARBA" id="ARBA00022692"/>
    </source>
</evidence>
<feature type="compositionally biased region" description="Low complexity" evidence="5">
    <location>
        <begin position="779"/>
        <end position="790"/>
    </location>
</feature>
<protein>
    <recommendedName>
        <fullName evidence="7">STAS domain-containing protein</fullName>
    </recommendedName>
</protein>
<sequence length="877" mass="96809">MGFTNFNQKLAKKVFGIDTCNQQHRRLKEFEEPLTQIVPHAYREQEPTVAEWFRSLVPDKHAAVDYIHDLFPSAQWVTRYNLRWLAGDSIAGLTIGLVIVPQAMAYALLAQLSPEYGLYTSLAGAATYWIFGTSKDIVIGTTAVGSLLVGQVITHVEEQRPGDYTRTEIAKALSFLIGAILLLIGLLRLGWLIEFIPYVTRHRLTKTYRPISAFVTAASITIMCTQIPVCLGIKGINTRLSPYRVILDTLEGLPRTQLDAAIGISCIVLLFVVRDVCAKLEVKRPAQKRMWATISSLRLSLAMIFFTLISWIVHRTMPRGETKFRLVGPISSGFPQAGPPRLDSDLVSLILPETPAILIILVIEHIAIAKAMGRTFSYTVRPSQEILAQGTANFLGPFVGGYCCTGSFGASAVLSKAGVRTPLAGLFSAMILILALYALTAVFYYIPMAALAGLIIHATSNLMTPPKSLYRYWQLSPFELIIWIAGVLLALFTSLETSIYVTIALSLTLLMVRLARTKGKFMGRVRIGRVAINVSVNNDDHKSTSTSSAVDIPLRDAYLATDRTDATNPDSDIETPYPGVFIFRFSEGFNYVNQAQQMDTLLRHILANTKCTSPDEGMRPSDRLWNDPGPTRASLAADAHKPVLRAVVLDCSSVNNTDITSVQGLIDTRNFLDRHASPAIVEWHFACVSNRWTRRALAVAGFGFPVADKPDAVANWAPVYTVSRSFAGATPDDVREEASRRRREKTRLDVAVDEERRCQMPVTKAEFEMQCEPIGEVPGDSSSDGEAASSRPRTRNGTASEVEKCSEQGEEEEEAEEVKRARRRRADRSQSPPVLLYGMDRPFFHVDLVEAVDAAVRDAKRAEGRGPVVVVDDGVVN</sequence>
<evidence type="ECO:0000256" key="3">
    <source>
        <dbReference type="ARBA" id="ARBA00022989"/>
    </source>
</evidence>
<evidence type="ECO:0000256" key="6">
    <source>
        <dbReference type="SAM" id="Phobius"/>
    </source>
</evidence>
<dbReference type="Gene3D" id="3.30.750.24">
    <property type="entry name" value="STAS domain"/>
    <property type="match status" value="1"/>
</dbReference>
<evidence type="ECO:0000256" key="5">
    <source>
        <dbReference type="SAM" id="MobiDB-lite"/>
    </source>
</evidence>
<feature type="transmembrane region" description="Helical" evidence="6">
    <location>
        <begin position="116"/>
        <end position="131"/>
    </location>
</feature>
<evidence type="ECO:0000256" key="4">
    <source>
        <dbReference type="ARBA" id="ARBA00023136"/>
    </source>
</evidence>
<dbReference type="GO" id="GO:0008271">
    <property type="term" value="F:secondary active sulfate transmembrane transporter activity"/>
    <property type="evidence" value="ECO:0007669"/>
    <property type="project" value="InterPro"/>
</dbReference>
<dbReference type="PROSITE" id="PS50801">
    <property type="entry name" value="STAS"/>
    <property type="match status" value="1"/>
</dbReference>
<dbReference type="InParanoid" id="W2RIU2"/>
<gene>
    <name evidence="8" type="ORF">HMPREF1541_08669</name>
</gene>